<sequence length="120" mass="13808">MEGNIGRLFLGRDWESSLTGLELVQETTNKVVLVKEKLKVARDRQKSYVNYGRKPLEFKGRDCVLLKVPPWKCVVRFGKKACVDIVWKLLVLQGDHLRVSMACLVEGEYRDDKKDVRKSG</sequence>
<evidence type="ECO:0000313" key="1">
    <source>
        <dbReference type="EMBL" id="GJS87405.1"/>
    </source>
</evidence>
<dbReference type="Proteomes" id="UP001151760">
    <property type="component" value="Unassembled WGS sequence"/>
</dbReference>
<protein>
    <recommendedName>
        <fullName evidence="3">Reverse transcriptase domain-containing protein</fullName>
    </recommendedName>
</protein>
<comment type="caution">
    <text evidence="1">The sequence shown here is derived from an EMBL/GenBank/DDBJ whole genome shotgun (WGS) entry which is preliminary data.</text>
</comment>
<reference evidence="1" key="2">
    <citation type="submission" date="2022-01" db="EMBL/GenBank/DDBJ databases">
        <authorList>
            <person name="Yamashiro T."/>
            <person name="Shiraishi A."/>
            <person name="Satake H."/>
            <person name="Nakayama K."/>
        </authorList>
    </citation>
    <scope>NUCLEOTIDE SEQUENCE</scope>
</reference>
<dbReference type="EMBL" id="BQNB010011196">
    <property type="protein sequence ID" value="GJS87405.1"/>
    <property type="molecule type" value="Genomic_DNA"/>
</dbReference>
<proteinExistence type="predicted"/>
<name>A0ABQ4ZBC5_9ASTR</name>
<evidence type="ECO:0008006" key="3">
    <source>
        <dbReference type="Google" id="ProtNLM"/>
    </source>
</evidence>
<organism evidence="1 2">
    <name type="scientific">Tanacetum coccineum</name>
    <dbReference type="NCBI Taxonomy" id="301880"/>
    <lineage>
        <taxon>Eukaryota</taxon>
        <taxon>Viridiplantae</taxon>
        <taxon>Streptophyta</taxon>
        <taxon>Embryophyta</taxon>
        <taxon>Tracheophyta</taxon>
        <taxon>Spermatophyta</taxon>
        <taxon>Magnoliopsida</taxon>
        <taxon>eudicotyledons</taxon>
        <taxon>Gunneridae</taxon>
        <taxon>Pentapetalae</taxon>
        <taxon>asterids</taxon>
        <taxon>campanulids</taxon>
        <taxon>Asterales</taxon>
        <taxon>Asteraceae</taxon>
        <taxon>Asteroideae</taxon>
        <taxon>Anthemideae</taxon>
        <taxon>Anthemidinae</taxon>
        <taxon>Tanacetum</taxon>
    </lineage>
</organism>
<evidence type="ECO:0000313" key="2">
    <source>
        <dbReference type="Proteomes" id="UP001151760"/>
    </source>
</evidence>
<gene>
    <name evidence="1" type="ORF">Tco_0770041</name>
</gene>
<keyword evidence="2" id="KW-1185">Reference proteome</keyword>
<accession>A0ABQ4ZBC5</accession>
<reference evidence="1" key="1">
    <citation type="journal article" date="2022" name="Int. J. Mol. Sci.">
        <title>Draft Genome of Tanacetum Coccineum: Genomic Comparison of Closely Related Tanacetum-Family Plants.</title>
        <authorList>
            <person name="Yamashiro T."/>
            <person name="Shiraishi A."/>
            <person name="Nakayama K."/>
            <person name="Satake H."/>
        </authorList>
    </citation>
    <scope>NUCLEOTIDE SEQUENCE</scope>
</reference>